<dbReference type="EMBL" id="CAJJDN010000013">
    <property type="protein sequence ID" value="CAD8059104.1"/>
    <property type="molecule type" value="Genomic_DNA"/>
</dbReference>
<reference evidence="1" key="1">
    <citation type="submission" date="2021-01" db="EMBL/GenBank/DDBJ databases">
        <authorList>
            <consortium name="Genoscope - CEA"/>
            <person name="William W."/>
        </authorList>
    </citation>
    <scope>NUCLEOTIDE SEQUENCE</scope>
</reference>
<dbReference type="OrthoDB" id="75720at2759"/>
<protein>
    <submittedName>
        <fullName evidence="1">Uncharacterized protein</fullName>
    </submittedName>
</protein>
<dbReference type="Proteomes" id="UP000692954">
    <property type="component" value="Unassembled WGS sequence"/>
</dbReference>
<evidence type="ECO:0000313" key="2">
    <source>
        <dbReference type="Proteomes" id="UP000692954"/>
    </source>
</evidence>
<organism evidence="1 2">
    <name type="scientific">Paramecium sonneborni</name>
    <dbReference type="NCBI Taxonomy" id="65129"/>
    <lineage>
        <taxon>Eukaryota</taxon>
        <taxon>Sar</taxon>
        <taxon>Alveolata</taxon>
        <taxon>Ciliophora</taxon>
        <taxon>Intramacronucleata</taxon>
        <taxon>Oligohymenophorea</taxon>
        <taxon>Peniculida</taxon>
        <taxon>Parameciidae</taxon>
        <taxon>Paramecium</taxon>
    </lineage>
</organism>
<name>A0A8S1L8R9_9CILI</name>
<dbReference type="AlphaFoldDB" id="A0A8S1L8R9"/>
<evidence type="ECO:0000313" key="1">
    <source>
        <dbReference type="EMBL" id="CAD8059104.1"/>
    </source>
</evidence>
<accession>A0A8S1L8R9</accession>
<comment type="caution">
    <text evidence="1">The sequence shown here is derived from an EMBL/GenBank/DDBJ whole genome shotgun (WGS) entry which is preliminary data.</text>
</comment>
<sequence length="105" mass="12183">MDQVLIMLDQIYSTAKFLDESLNVGTIRSKDLLFAYQKLLCTLIIIDQMIIYPVQNSQITVWGQQIININNGNLNFSLNLDTYFNFFLVGFYQCGSSNVNLRFRQ</sequence>
<gene>
    <name evidence="1" type="ORF">PSON_ATCC_30995.1.T0130055</name>
</gene>
<proteinExistence type="predicted"/>
<keyword evidence="2" id="KW-1185">Reference proteome</keyword>